<reference evidence="12 13" key="1">
    <citation type="submission" date="2016-10" db="EMBL/GenBank/DDBJ databases">
        <authorList>
            <person name="de Groot N.N."/>
        </authorList>
    </citation>
    <scope>NUCLEOTIDE SEQUENCE [LARGE SCALE GENOMIC DNA]</scope>
    <source>
        <strain evidence="12 13">DSM 17925</strain>
    </source>
</reference>
<dbReference type="OrthoDB" id="9799969at2"/>
<dbReference type="AlphaFoldDB" id="A0A1I0MVZ3"/>
<dbReference type="HAMAP" id="MF_00530">
    <property type="entry name" value="ATP_synth_epsil_bac"/>
    <property type="match status" value="1"/>
</dbReference>
<dbReference type="RefSeq" id="WP_089989352.1">
    <property type="nucleotide sequence ID" value="NZ_FOIZ01000001.1"/>
</dbReference>
<evidence type="ECO:0000256" key="3">
    <source>
        <dbReference type="ARBA" id="ARBA00005712"/>
    </source>
</evidence>
<sequence>MANLQFDLVSPERRLASVEASEVQIPGADGDMTAMAGHAPTITTLRPGVLSVAHAGGTDEYVVSGGFAEITATGVSVLAEQALPRAEMTQEVFDGMMADAHAAKKNAEEVFKNEPGPVDDAAKLIADMVAVGTHIGLDPKQSNFG</sequence>
<comment type="subcellular location">
    <subcellularLocation>
        <location evidence="10">Cell membrane</location>
        <topology evidence="10">Peripheral membrane protein</topology>
    </subcellularLocation>
    <subcellularLocation>
        <location evidence="2">Endomembrane system</location>
        <topology evidence="2">Peripheral membrane protein</topology>
    </subcellularLocation>
</comment>
<dbReference type="EMBL" id="FOIZ01000001">
    <property type="protein sequence ID" value="SEV92944.1"/>
    <property type="molecule type" value="Genomic_DNA"/>
</dbReference>
<comment type="subunit">
    <text evidence="10">F-type ATPases have 2 components, CF(1) - the catalytic core - and CF(0) - the membrane proton channel. CF(1) has five subunits: alpha(3), beta(3), gamma(1), delta(1), epsilon(1). CF(0) has three main subunits: a, b and c.</text>
</comment>
<evidence type="ECO:0000256" key="2">
    <source>
        <dbReference type="ARBA" id="ARBA00004184"/>
    </source>
</evidence>
<protein>
    <recommendedName>
        <fullName evidence="10">ATP synthase epsilon chain</fullName>
    </recommendedName>
    <alternativeName>
        <fullName evidence="10">ATP synthase F1 sector epsilon subunit</fullName>
    </alternativeName>
    <alternativeName>
        <fullName evidence="10">F-ATPase epsilon subunit</fullName>
    </alternativeName>
</protein>
<dbReference type="GO" id="GO:0005886">
    <property type="term" value="C:plasma membrane"/>
    <property type="evidence" value="ECO:0007669"/>
    <property type="project" value="UniProtKB-SubCell"/>
</dbReference>
<name>A0A1I0MVZ3_9RHOB</name>
<evidence type="ECO:0000313" key="12">
    <source>
        <dbReference type="EMBL" id="SEV92944.1"/>
    </source>
</evidence>
<dbReference type="Gene3D" id="2.60.15.10">
    <property type="entry name" value="F0F1 ATP synthase delta/epsilon subunit, N-terminal"/>
    <property type="match status" value="1"/>
</dbReference>
<evidence type="ECO:0000256" key="5">
    <source>
        <dbReference type="ARBA" id="ARBA00022781"/>
    </source>
</evidence>
<organism evidence="12 13">
    <name type="scientific">Cognatiyoonia koreensis</name>
    <dbReference type="NCBI Taxonomy" id="364200"/>
    <lineage>
        <taxon>Bacteria</taxon>
        <taxon>Pseudomonadati</taxon>
        <taxon>Pseudomonadota</taxon>
        <taxon>Alphaproteobacteria</taxon>
        <taxon>Rhodobacterales</taxon>
        <taxon>Paracoccaceae</taxon>
        <taxon>Cognatiyoonia</taxon>
    </lineage>
</organism>
<evidence type="ECO:0000256" key="10">
    <source>
        <dbReference type="HAMAP-Rule" id="MF_00530"/>
    </source>
</evidence>
<dbReference type="InterPro" id="IPR036771">
    <property type="entry name" value="ATPsynth_dsu/esu_N"/>
</dbReference>
<keyword evidence="9 10" id="KW-0066">ATP synthesis</keyword>
<dbReference type="InterPro" id="IPR001469">
    <property type="entry name" value="ATP_synth_F1_dsu/esu"/>
</dbReference>
<dbReference type="PANTHER" id="PTHR13822">
    <property type="entry name" value="ATP SYNTHASE DELTA/EPSILON CHAIN"/>
    <property type="match status" value="1"/>
</dbReference>
<dbReference type="GO" id="GO:0046933">
    <property type="term" value="F:proton-transporting ATP synthase activity, rotational mechanism"/>
    <property type="evidence" value="ECO:0007669"/>
    <property type="project" value="UniProtKB-UniRule"/>
</dbReference>
<evidence type="ECO:0000256" key="8">
    <source>
        <dbReference type="ARBA" id="ARBA00023196"/>
    </source>
</evidence>
<keyword evidence="5 10" id="KW-0375">Hydrogen ion transport</keyword>
<keyword evidence="13" id="KW-1185">Reference proteome</keyword>
<proteinExistence type="inferred from homology"/>
<gene>
    <name evidence="10" type="primary">atpC</name>
    <name evidence="12" type="ORF">SAMN04488515_0276</name>
</gene>
<dbReference type="STRING" id="364200.SAMN04488515_0276"/>
<dbReference type="InterPro" id="IPR020546">
    <property type="entry name" value="ATP_synth_F1_dsu/esu_N"/>
</dbReference>
<evidence type="ECO:0000256" key="6">
    <source>
        <dbReference type="ARBA" id="ARBA00023065"/>
    </source>
</evidence>
<keyword evidence="8 10" id="KW-0139">CF(1)</keyword>
<keyword evidence="4 10" id="KW-0813">Transport</keyword>
<dbReference type="NCBIfam" id="NF009978">
    <property type="entry name" value="PRK13443.1"/>
    <property type="match status" value="1"/>
</dbReference>
<dbReference type="GO" id="GO:0005524">
    <property type="term" value="F:ATP binding"/>
    <property type="evidence" value="ECO:0007669"/>
    <property type="project" value="UniProtKB-UniRule"/>
</dbReference>
<keyword evidence="6 10" id="KW-0406">Ion transport</keyword>
<evidence type="ECO:0000313" key="13">
    <source>
        <dbReference type="Proteomes" id="UP000199167"/>
    </source>
</evidence>
<feature type="domain" description="ATP synthase F1 complex delta/epsilon subunit N-terminal" evidence="11">
    <location>
        <begin position="4"/>
        <end position="82"/>
    </location>
</feature>
<dbReference type="Proteomes" id="UP000199167">
    <property type="component" value="Unassembled WGS sequence"/>
</dbReference>
<keyword evidence="10" id="KW-1003">Cell membrane</keyword>
<dbReference type="PANTHER" id="PTHR13822:SF10">
    <property type="entry name" value="ATP SYNTHASE EPSILON CHAIN, CHLOROPLASTIC"/>
    <property type="match status" value="1"/>
</dbReference>
<evidence type="ECO:0000256" key="1">
    <source>
        <dbReference type="ARBA" id="ARBA00003543"/>
    </source>
</evidence>
<dbReference type="CDD" id="cd12152">
    <property type="entry name" value="F1-ATPase_delta"/>
    <property type="match status" value="1"/>
</dbReference>
<evidence type="ECO:0000256" key="7">
    <source>
        <dbReference type="ARBA" id="ARBA00023136"/>
    </source>
</evidence>
<keyword evidence="7 10" id="KW-0472">Membrane</keyword>
<dbReference type="GO" id="GO:0045259">
    <property type="term" value="C:proton-transporting ATP synthase complex"/>
    <property type="evidence" value="ECO:0007669"/>
    <property type="project" value="UniProtKB-KW"/>
</dbReference>
<evidence type="ECO:0000256" key="4">
    <source>
        <dbReference type="ARBA" id="ARBA00022448"/>
    </source>
</evidence>
<dbReference type="GO" id="GO:0012505">
    <property type="term" value="C:endomembrane system"/>
    <property type="evidence" value="ECO:0007669"/>
    <property type="project" value="UniProtKB-SubCell"/>
</dbReference>
<comment type="similarity">
    <text evidence="3 10">Belongs to the ATPase epsilon chain family.</text>
</comment>
<evidence type="ECO:0000259" key="11">
    <source>
        <dbReference type="Pfam" id="PF02823"/>
    </source>
</evidence>
<dbReference type="Pfam" id="PF02823">
    <property type="entry name" value="ATP-synt_DE_N"/>
    <property type="match status" value="1"/>
</dbReference>
<accession>A0A1I0MVZ3</accession>
<dbReference type="SUPFAM" id="SSF51344">
    <property type="entry name" value="Epsilon subunit of F1F0-ATP synthase N-terminal domain"/>
    <property type="match status" value="1"/>
</dbReference>
<comment type="function">
    <text evidence="1 10">Produces ATP from ADP in the presence of a proton gradient across the membrane.</text>
</comment>
<evidence type="ECO:0000256" key="9">
    <source>
        <dbReference type="ARBA" id="ARBA00023310"/>
    </source>
</evidence>